<keyword evidence="2" id="KW-0805">Transcription regulation</keyword>
<dbReference type="PRINTS" id="PR00039">
    <property type="entry name" value="HTHLYSR"/>
</dbReference>
<accession>A0A5A7SKY4</accession>
<dbReference type="SUPFAM" id="SSF46785">
    <property type="entry name" value="Winged helix' DNA-binding domain"/>
    <property type="match status" value="1"/>
</dbReference>
<dbReference type="Gene3D" id="3.40.190.290">
    <property type="match status" value="1"/>
</dbReference>
<dbReference type="RefSeq" id="WP_149428667.1">
    <property type="nucleotide sequence ID" value="NZ_VLNY01000001.1"/>
</dbReference>
<dbReference type="PANTHER" id="PTHR30346:SF28">
    <property type="entry name" value="HTH-TYPE TRANSCRIPTIONAL REGULATOR CYNR"/>
    <property type="match status" value="1"/>
</dbReference>
<dbReference type="Pfam" id="PF03466">
    <property type="entry name" value="LysR_substrate"/>
    <property type="match status" value="1"/>
</dbReference>
<reference evidence="7 8" key="1">
    <citation type="submission" date="2019-07" db="EMBL/GenBank/DDBJ databases">
        <title>Rhodococcus cavernicolus sp. nov., isolated from a cave.</title>
        <authorList>
            <person name="Lee S.D."/>
        </authorList>
    </citation>
    <scope>NUCLEOTIDE SEQUENCE [LARGE SCALE GENOMIC DNA]</scope>
    <source>
        <strain evidence="7 8">C1-24</strain>
    </source>
</reference>
<proteinExistence type="inferred from homology"/>
<comment type="caution">
    <text evidence="7">The sequence shown here is derived from an EMBL/GenBank/DDBJ whole genome shotgun (WGS) entry which is preliminary data.</text>
</comment>
<dbReference type="FunFam" id="1.10.10.10:FF:000001">
    <property type="entry name" value="LysR family transcriptional regulator"/>
    <property type="match status" value="1"/>
</dbReference>
<organism evidence="7 8">
    <name type="scientific">Antrihabitans cavernicola</name>
    <dbReference type="NCBI Taxonomy" id="2495913"/>
    <lineage>
        <taxon>Bacteria</taxon>
        <taxon>Bacillati</taxon>
        <taxon>Actinomycetota</taxon>
        <taxon>Actinomycetes</taxon>
        <taxon>Mycobacteriales</taxon>
        <taxon>Nocardiaceae</taxon>
        <taxon>Antrihabitans</taxon>
    </lineage>
</organism>
<dbReference type="SUPFAM" id="SSF53850">
    <property type="entry name" value="Periplasmic binding protein-like II"/>
    <property type="match status" value="1"/>
</dbReference>
<dbReference type="GO" id="GO:0003677">
    <property type="term" value="F:DNA binding"/>
    <property type="evidence" value="ECO:0007669"/>
    <property type="project" value="UniProtKB-KW"/>
</dbReference>
<evidence type="ECO:0000259" key="6">
    <source>
        <dbReference type="PROSITE" id="PS50931"/>
    </source>
</evidence>
<dbReference type="Proteomes" id="UP000322244">
    <property type="component" value="Unassembled WGS sequence"/>
</dbReference>
<evidence type="ECO:0000313" key="8">
    <source>
        <dbReference type="Proteomes" id="UP000322244"/>
    </source>
</evidence>
<dbReference type="EMBL" id="VLNY01000001">
    <property type="protein sequence ID" value="KAA0024891.1"/>
    <property type="molecule type" value="Genomic_DNA"/>
</dbReference>
<dbReference type="OrthoDB" id="3176554at2"/>
<feature type="domain" description="HTH lysR-type" evidence="6">
    <location>
        <begin position="1"/>
        <end position="58"/>
    </location>
</feature>
<gene>
    <name evidence="7" type="ORF">FOY51_02910</name>
</gene>
<dbReference type="InterPro" id="IPR036388">
    <property type="entry name" value="WH-like_DNA-bd_sf"/>
</dbReference>
<evidence type="ECO:0000256" key="5">
    <source>
        <dbReference type="ARBA" id="ARBA00023163"/>
    </source>
</evidence>
<dbReference type="AlphaFoldDB" id="A0A5A7SKY4"/>
<dbReference type="PROSITE" id="PS50931">
    <property type="entry name" value="HTH_LYSR"/>
    <property type="match status" value="1"/>
</dbReference>
<evidence type="ECO:0000256" key="2">
    <source>
        <dbReference type="ARBA" id="ARBA00023015"/>
    </source>
</evidence>
<dbReference type="InterPro" id="IPR036390">
    <property type="entry name" value="WH_DNA-bd_sf"/>
</dbReference>
<dbReference type="InterPro" id="IPR000847">
    <property type="entry name" value="LysR_HTH_N"/>
</dbReference>
<protein>
    <submittedName>
        <fullName evidence="7">LysR family transcriptional regulator</fullName>
    </submittedName>
</protein>
<evidence type="ECO:0000256" key="3">
    <source>
        <dbReference type="ARBA" id="ARBA00023125"/>
    </source>
</evidence>
<evidence type="ECO:0000256" key="1">
    <source>
        <dbReference type="ARBA" id="ARBA00009437"/>
    </source>
</evidence>
<dbReference type="Pfam" id="PF00126">
    <property type="entry name" value="HTH_1"/>
    <property type="match status" value="1"/>
</dbReference>
<dbReference type="GO" id="GO:0032993">
    <property type="term" value="C:protein-DNA complex"/>
    <property type="evidence" value="ECO:0007669"/>
    <property type="project" value="TreeGrafter"/>
</dbReference>
<name>A0A5A7SKY4_9NOCA</name>
<keyword evidence="3" id="KW-0238">DNA-binding</keyword>
<keyword evidence="5" id="KW-0804">Transcription</keyword>
<dbReference type="PANTHER" id="PTHR30346">
    <property type="entry name" value="TRANSCRIPTIONAL DUAL REGULATOR HCAR-RELATED"/>
    <property type="match status" value="1"/>
</dbReference>
<dbReference type="InterPro" id="IPR005119">
    <property type="entry name" value="LysR_subst-bd"/>
</dbReference>
<dbReference type="GO" id="GO:0003700">
    <property type="term" value="F:DNA-binding transcription factor activity"/>
    <property type="evidence" value="ECO:0007669"/>
    <property type="project" value="InterPro"/>
</dbReference>
<dbReference type="CDD" id="cd05466">
    <property type="entry name" value="PBP2_LTTR_substrate"/>
    <property type="match status" value="1"/>
</dbReference>
<comment type="similarity">
    <text evidence="1">Belongs to the LysR transcriptional regulatory family.</text>
</comment>
<keyword evidence="4" id="KW-0010">Activator</keyword>
<evidence type="ECO:0000256" key="4">
    <source>
        <dbReference type="ARBA" id="ARBA00023159"/>
    </source>
</evidence>
<evidence type="ECO:0000313" key="7">
    <source>
        <dbReference type="EMBL" id="KAA0024891.1"/>
    </source>
</evidence>
<dbReference type="Gene3D" id="1.10.10.10">
    <property type="entry name" value="Winged helix-like DNA-binding domain superfamily/Winged helix DNA-binding domain"/>
    <property type="match status" value="1"/>
</dbReference>
<sequence length="334" mass="36331">MDVRQLEYFLAVVEHQGVNRAAQHLHVAQASLSQGIRQLERELKLSLFHRTGRNLVLNSAGELFLEPARKVLDDILAAKDIMRDARDVQVGSITIGTMPEMSSEAVAAWSGSFTKLYPEILIELSEFTSAAELCDEVLTGHCELGFTTFPVPTENLERVELAVQRLLLVMPPGTAVSDSNEPFELRRLDGVPLVTSSSASRENDIVATILRREAVAPRITAQVPNRHAQMTLVLNGAASAFLPLRMATAAHRLGAVVVDTAPQIRTPFGIVHRPNALSPAAKSFVIQSHAELARWNTRIAALQGTGATLLDAALQADDEFIIARRAATPEVTDV</sequence>
<keyword evidence="8" id="KW-1185">Reference proteome</keyword>